<feature type="domain" description="DUF1330" evidence="1">
    <location>
        <begin position="2"/>
        <end position="94"/>
    </location>
</feature>
<reference evidence="2 3" key="1">
    <citation type="submission" date="2019-09" db="EMBL/GenBank/DDBJ databases">
        <title>Taxonomic organization of the family Brucellaceae based on a phylogenomic approach.</title>
        <authorList>
            <person name="Leclercq S."/>
            <person name="Cloeckaert A."/>
            <person name="Zygmunt M.S."/>
        </authorList>
    </citation>
    <scope>NUCLEOTIDE SEQUENCE [LARGE SCALE GENOMIC DNA]</scope>
    <source>
        <strain evidence="2 3">CCUG 34461</strain>
    </source>
</reference>
<dbReference type="RefSeq" id="WP_023007046.1">
    <property type="nucleotide sequence ID" value="NZ_WBWX01000001.1"/>
</dbReference>
<protein>
    <submittedName>
        <fullName evidence="2">DUF1330 domain-containing protein</fullName>
    </submittedName>
</protein>
<organism evidence="2 3">
    <name type="scientific">Brucella anthropi</name>
    <name type="common">Ochrobactrum anthropi</name>
    <dbReference type="NCBI Taxonomy" id="529"/>
    <lineage>
        <taxon>Bacteria</taxon>
        <taxon>Pseudomonadati</taxon>
        <taxon>Pseudomonadota</taxon>
        <taxon>Alphaproteobacteria</taxon>
        <taxon>Hyphomicrobiales</taxon>
        <taxon>Brucellaceae</taxon>
        <taxon>Brucella/Ochrobactrum group</taxon>
        <taxon>Brucella</taxon>
    </lineage>
</organism>
<gene>
    <name evidence="2" type="ORF">F9L06_04475</name>
</gene>
<comment type="caution">
    <text evidence="2">The sequence shown here is derived from an EMBL/GenBank/DDBJ whole genome shotgun (WGS) entry which is preliminary data.</text>
</comment>
<evidence type="ECO:0000259" key="1">
    <source>
        <dbReference type="Pfam" id="PF07045"/>
    </source>
</evidence>
<dbReference type="Proteomes" id="UP000441102">
    <property type="component" value="Unassembled WGS sequence"/>
</dbReference>
<dbReference type="SUPFAM" id="SSF54909">
    <property type="entry name" value="Dimeric alpha+beta barrel"/>
    <property type="match status" value="1"/>
</dbReference>
<proteinExistence type="predicted"/>
<dbReference type="InterPro" id="IPR011008">
    <property type="entry name" value="Dimeric_a/b-barrel"/>
</dbReference>
<evidence type="ECO:0000313" key="2">
    <source>
        <dbReference type="EMBL" id="KAB2803410.1"/>
    </source>
</evidence>
<dbReference type="AlphaFoldDB" id="A0A6I0DZ08"/>
<name>A0A6I0DZ08_BRUAN</name>
<accession>A0A6I0DZ08</accession>
<dbReference type="GeneID" id="92817396"/>
<dbReference type="Pfam" id="PF07045">
    <property type="entry name" value="DUF1330"/>
    <property type="match status" value="1"/>
</dbReference>
<dbReference type="Gene3D" id="3.30.70.100">
    <property type="match status" value="1"/>
</dbReference>
<dbReference type="InterPro" id="IPR010753">
    <property type="entry name" value="DUF1330"/>
</dbReference>
<evidence type="ECO:0000313" key="3">
    <source>
        <dbReference type="Proteomes" id="UP000441102"/>
    </source>
</evidence>
<dbReference type="EMBL" id="WBWX01000001">
    <property type="protein sequence ID" value="KAB2803410.1"/>
    <property type="molecule type" value="Genomic_DNA"/>
</dbReference>
<sequence>MSAYVVFLRERTLDATELDIYARQAPAAREGHDLTPLAFYGDFEVLEGPAIEGGVILRFSDMQAARAWYHSPAYQAARVHRFKGADYRVLLLDGIGATPAA</sequence>